<dbReference type="InterPro" id="IPR031571">
    <property type="entry name" value="RcpC_dom"/>
</dbReference>
<evidence type="ECO:0000313" key="2">
    <source>
        <dbReference type="EMBL" id="VAW03364.1"/>
    </source>
</evidence>
<protein>
    <submittedName>
        <fullName evidence="2">Flp pilus assembly protein RcpC/CpaB</fullName>
    </submittedName>
</protein>
<accession>A0A3B0T3F8</accession>
<dbReference type="Pfam" id="PF08666">
    <property type="entry name" value="SAF"/>
    <property type="match status" value="1"/>
</dbReference>
<dbReference type="SMART" id="SM00858">
    <property type="entry name" value="SAF"/>
    <property type="match status" value="1"/>
</dbReference>
<organism evidence="2">
    <name type="scientific">hydrothermal vent metagenome</name>
    <dbReference type="NCBI Taxonomy" id="652676"/>
    <lineage>
        <taxon>unclassified sequences</taxon>
        <taxon>metagenomes</taxon>
        <taxon>ecological metagenomes</taxon>
    </lineage>
</organism>
<proteinExistence type="predicted"/>
<feature type="domain" description="SAF" evidence="1">
    <location>
        <begin position="45"/>
        <end position="113"/>
    </location>
</feature>
<dbReference type="AlphaFoldDB" id="A0A3B0T3F8"/>
<evidence type="ECO:0000259" key="1">
    <source>
        <dbReference type="SMART" id="SM00858"/>
    </source>
</evidence>
<dbReference type="EMBL" id="UOEC01000209">
    <property type="protein sequence ID" value="VAW03364.1"/>
    <property type="molecule type" value="Genomic_DNA"/>
</dbReference>
<sequence>MSNTRVIFMGVALGSAALAAFLAKGVLSPQAPSERVVEINKVEMSEVLVVKQEVRQGEKVTRAAIGWQSWPQASVRKGMITKTTDEKAREKFVGAHARIPLFEGDPVNGKKLVLPGSSGFMAAILPKGRRAVSVRISEATGAGGFILPNDRVDVLVTKKQNFEGAKGTTVTELVLSNVKVLAINQSLGQNAEGEQYVIGKTATLELEPRQAEVLAKVETSGQLILTLRSIADSGSKKMGDDGPRLSPQYAKGGGTGNAIKIYRYGIKSLSAATK</sequence>
<dbReference type="CDD" id="cd11614">
    <property type="entry name" value="SAF_CpaB_FlgA_like"/>
    <property type="match status" value="1"/>
</dbReference>
<dbReference type="Pfam" id="PF16976">
    <property type="entry name" value="RcpC"/>
    <property type="match status" value="1"/>
</dbReference>
<dbReference type="NCBIfam" id="TIGR03177">
    <property type="entry name" value="pilus_cpaB"/>
    <property type="match status" value="1"/>
</dbReference>
<reference evidence="2" key="1">
    <citation type="submission" date="2018-06" db="EMBL/GenBank/DDBJ databases">
        <authorList>
            <person name="Zhirakovskaya E."/>
        </authorList>
    </citation>
    <scope>NUCLEOTIDE SEQUENCE</scope>
</reference>
<name>A0A3B0T3F8_9ZZZZ</name>
<dbReference type="InterPro" id="IPR017592">
    <property type="entry name" value="Pilus_assmbl_Flp-typ_CpaB"/>
</dbReference>
<dbReference type="InterPro" id="IPR013974">
    <property type="entry name" value="SAF"/>
</dbReference>
<gene>
    <name evidence="2" type="ORF">MNBD_ALPHA08-1770</name>
</gene>